<proteinExistence type="predicted"/>
<organism evidence="1 2">
    <name type="scientific">Thermobacillus xylanilyticus</name>
    <dbReference type="NCBI Taxonomy" id="76633"/>
    <lineage>
        <taxon>Bacteria</taxon>
        <taxon>Bacillati</taxon>
        <taxon>Bacillota</taxon>
        <taxon>Bacilli</taxon>
        <taxon>Bacillales</taxon>
        <taxon>Paenibacillaceae</taxon>
        <taxon>Thermobacillus</taxon>
    </lineage>
</organism>
<protein>
    <submittedName>
        <fullName evidence="1">Uncharacterized protein</fullName>
    </submittedName>
</protein>
<name>A0ABM8V9F7_THEXY</name>
<reference evidence="1 2" key="1">
    <citation type="submission" date="2021-04" db="EMBL/GenBank/DDBJ databases">
        <authorList>
            <person name="Rakotoarivonina H."/>
        </authorList>
    </citation>
    <scope>NUCLEOTIDE SEQUENCE [LARGE SCALE GENOMIC DNA]</scope>
    <source>
        <strain evidence="1 2">XE</strain>
    </source>
</reference>
<evidence type="ECO:0000313" key="1">
    <source>
        <dbReference type="EMBL" id="CAG5093532.1"/>
    </source>
</evidence>
<accession>A0ABM8V9F7</accession>
<sequence length="35" mass="3729">MKERTDGALSALLARARRAVLSGSVRPRGRHGAVI</sequence>
<dbReference type="Proteomes" id="UP000681526">
    <property type="component" value="Unassembled WGS sequence"/>
</dbReference>
<evidence type="ECO:0000313" key="2">
    <source>
        <dbReference type="Proteomes" id="UP000681526"/>
    </source>
</evidence>
<keyword evidence="2" id="KW-1185">Reference proteome</keyword>
<comment type="caution">
    <text evidence="1">The sequence shown here is derived from an EMBL/GenBank/DDBJ whole genome shotgun (WGS) entry which is preliminary data.</text>
</comment>
<gene>
    <name evidence="1" type="primary">txxe 3638</name>
    <name evidence="1" type="ORF">TXXE_19840</name>
</gene>
<dbReference type="EMBL" id="CAJRAY010000106">
    <property type="protein sequence ID" value="CAG5093532.1"/>
    <property type="molecule type" value="Genomic_DNA"/>
</dbReference>